<accession>A0ABV7X786</accession>
<evidence type="ECO:0000313" key="2">
    <source>
        <dbReference type="Proteomes" id="UP001595615"/>
    </source>
</evidence>
<reference evidence="2" key="1">
    <citation type="journal article" date="2019" name="Int. J. Syst. Evol. Microbiol.">
        <title>The Global Catalogue of Microorganisms (GCM) 10K type strain sequencing project: providing services to taxonomists for standard genome sequencing and annotation.</title>
        <authorList>
            <consortium name="The Broad Institute Genomics Platform"/>
            <consortium name="The Broad Institute Genome Sequencing Center for Infectious Disease"/>
            <person name="Wu L."/>
            <person name="Ma J."/>
        </authorList>
    </citation>
    <scope>NUCLEOTIDE SEQUENCE [LARGE SCALE GENOMIC DNA]</scope>
    <source>
        <strain evidence="2">KCTC 42644</strain>
    </source>
</reference>
<dbReference type="RefSeq" id="WP_380858060.1">
    <property type="nucleotide sequence ID" value="NZ_JBHRXV010000004.1"/>
</dbReference>
<gene>
    <name evidence="1" type="ORF">ACFOMD_05450</name>
</gene>
<protein>
    <submittedName>
        <fullName evidence="1">Uncharacterized protein</fullName>
    </submittedName>
</protein>
<sequence length="105" mass="11831">MADTETGHARRMIDMRSELGAAEPWRLLRYIASAIHGFTIMARDPDTSAEERSRINNSIHYLAGYMMALTKADERLTDSRIDAILELVGRLESPLAEAIRADLTR</sequence>
<organism evidence="1 2">
    <name type="scientific">Sphingoaurantiacus capsulatus</name>
    <dbReference type="NCBI Taxonomy" id="1771310"/>
    <lineage>
        <taxon>Bacteria</taxon>
        <taxon>Pseudomonadati</taxon>
        <taxon>Pseudomonadota</taxon>
        <taxon>Alphaproteobacteria</taxon>
        <taxon>Sphingomonadales</taxon>
        <taxon>Sphingosinicellaceae</taxon>
        <taxon>Sphingoaurantiacus</taxon>
    </lineage>
</organism>
<dbReference type="Proteomes" id="UP001595615">
    <property type="component" value="Unassembled WGS sequence"/>
</dbReference>
<name>A0ABV7X786_9SPHN</name>
<keyword evidence="2" id="KW-1185">Reference proteome</keyword>
<comment type="caution">
    <text evidence="1">The sequence shown here is derived from an EMBL/GenBank/DDBJ whole genome shotgun (WGS) entry which is preliminary data.</text>
</comment>
<proteinExistence type="predicted"/>
<evidence type="ECO:0000313" key="1">
    <source>
        <dbReference type="EMBL" id="MFC3712005.1"/>
    </source>
</evidence>
<dbReference type="EMBL" id="JBHRXV010000004">
    <property type="protein sequence ID" value="MFC3712005.1"/>
    <property type="molecule type" value="Genomic_DNA"/>
</dbReference>